<dbReference type="AlphaFoldDB" id="A0A7S3M322"/>
<evidence type="ECO:0000313" key="4">
    <source>
        <dbReference type="EMBL" id="CAE0278429.1"/>
    </source>
</evidence>
<feature type="compositionally biased region" description="Low complexity" evidence="2">
    <location>
        <begin position="346"/>
        <end position="356"/>
    </location>
</feature>
<dbReference type="Gene3D" id="2.20.70.10">
    <property type="match status" value="1"/>
</dbReference>
<feature type="compositionally biased region" description="Polar residues" evidence="2">
    <location>
        <begin position="377"/>
        <end position="387"/>
    </location>
</feature>
<dbReference type="SMART" id="SM00368">
    <property type="entry name" value="LRR_RI"/>
    <property type="match status" value="1"/>
</dbReference>
<dbReference type="InterPro" id="IPR032675">
    <property type="entry name" value="LRR_dom_sf"/>
</dbReference>
<dbReference type="GO" id="GO:0005634">
    <property type="term" value="C:nucleus"/>
    <property type="evidence" value="ECO:0007669"/>
    <property type="project" value="TreeGrafter"/>
</dbReference>
<feature type="compositionally biased region" description="Basic and acidic residues" evidence="2">
    <location>
        <begin position="201"/>
        <end position="214"/>
    </location>
</feature>
<dbReference type="SMART" id="SM00456">
    <property type="entry name" value="WW"/>
    <property type="match status" value="1"/>
</dbReference>
<feature type="region of interest" description="Disordered" evidence="2">
    <location>
        <begin position="664"/>
        <end position="690"/>
    </location>
</feature>
<feature type="region of interest" description="Disordered" evidence="2">
    <location>
        <begin position="493"/>
        <end position="517"/>
    </location>
</feature>
<dbReference type="SUPFAM" id="SSF48403">
    <property type="entry name" value="Ankyrin repeat"/>
    <property type="match status" value="1"/>
</dbReference>
<feature type="compositionally biased region" description="Polar residues" evidence="2">
    <location>
        <begin position="268"/>
        <end position="278"/>
    </location>
</feature>
<dbReference type="PANTHER" id="PTHR24113">
    <property type="entry name" value="RAN GTPASE-ACTIVATING PROTEIN 1"/>
    <property type="match status" value="1"/>
</dbReference>
<name>A0A7S3M322_9STRA</name>
<dbReference type="PANTHER" id="PTHR24113:SF15">
    <property type="entry name" value="NACHT DOMAIN-CONTAINING PROTEIN"/>
    <property type="match status" value="1"/>
</dbReference>
<dbReference type="SUPFAM" id="SSF52047">
    <property type="entry name" value="RNI-like"/>
    <property type="match status" value="1"/>
</dbReference>
<dbReference type="CDD" id="cd00201">
    <property type="entry name" value="WW"/>
    <property type="match status" value="1"/>
</dbReference>
<gene>
    <name evidence="4" type="ORF">SELO1098_LOCUS7261</name>
</gene>
<feature type="domain" description="WW" evidence="3">
    <location>
        <begin position="224"/>
        <end position="258"/>
    </location>
</feature>
<dbReference type="InterPro" id="IPR001202">
    <property type="entry name" value="WW_dom"/>
</dbReference>
<dbReference type="GO" id="GO:0048471">
    <property type="term" value="C:perinuclear region of cytoplasm"/>
    <property type="evidence" value="ECO:0007669"/>
    <property type="project" value="TreeGrafter"/>
</dbReference>
<evidence type="ECO:0000256" key="1">
    <source>
        <dbReference type="SAM" id="Coils"/>
    </source>
</evidence>
<feature type="compositionally biased region" description="Basic and acidic residues" evidence="2">
    <location>
        <begin position="366"/>
        <end position="376"/>
    </location>
</feature>
<dbReference type="SUPFAM" id="SSF51045">
    <property type="entry name" value="WW domain"/>
    <property type="match status" value="1"/>
</dbReference>
<organism evidence="4">
    <name type="scientific">Spumella elongata</name>
    <dbReference type="NCBI Taxonomy" id="89044"/>
    <lineage>
        <taxon>Eukaryota</taxon>
        <taxon>Sar</taxon>
        <taxon>Stramenopiles</taxon>
        <taxon>Ochrophyta</taxon>
        <taxon>Chrysophyceae</taxon>
        <taxon>Chromulinales</taxon>
        <taxon>Chromulinaceae</taxon>
        <taxon>Spumella</taxon>
    </lineage>
</organism>
<dbReference type="GO" id="GO:0005096">
    <property type="term" value="F:GTPase activator activity"/>
    <property type="evidence" value="ECO:0007669"/>
    <property type="project" value="InterPro"/>
</dbReference>
<dbReference type="InterPro" id="IPR027038">
    <property type="entry name" value="RanGap"/>
</dbReference>
<protein>
    <recommendedName>
        <fullName evidence="3">WW domain-containing protein</fullName>
    </recommendedName>
</protein>
<feature type="compositionally biased region" description="Low complexity" evidence="2">
    <location>
        <begin position="279"/>
        <end position="298"/>
    </location>
</feature>
<dbReference type="Gene3D" id="3.80.10.10">
    <property type="entry name" value="Ribonuclease Inhibitor"/>
    <property type="match status" value="1"/>
</dbReference>
<feature type="region of interest" description="Disordered" evidence="2">
    <location>
        <begin position="253"/>
        <end position="403"/>
    </location>
</feature>
<dbReference type="PROSITE" id="PS50020">
    <property type="entry name" value="WW_DOMAIN_2"/>
    <property type="match status" value="1"/>
</dbReference>
<feature type="coiled-coil region" evidence="1">
    <location>
        <begin position="420"/>
        <end position="447"/>
    </location>
</feature>
<dbReference type="PROSITE" id="PS01159">
    <property type="entry name" value="WW_DOMAIN_1"/>
    <property type="match status" value="1"/>
</dbReference>
<feature type="compositionally biased region" description="Pro residues" evidence="2">
    <location>
        <begin position="215"/>
        <end position="224"/>
    </location>
</feature>
<accession>A0A7S3M322</accession>
<feature type="compositionally biased region" description="Basic and acidic residues" evidence="2">
    <location>
        <begin position="391"/>
        <end position="400"/>
    </location>
</feature>
<dbReference type="GO" id="GO:0006913">
    <property type="term" value="P:nucleocytoplasmic transport"/>
    <property type="evidence" value="ECO:0007669"/>
    <property type="project" value="TreeGrafter"/>
</dbReference>
<dbReference type="GO" id="GO:0005829">
    <property type="term" value="C:cytosol"/>
    <property type="evidence" value="ECO:0007669"/>
    <property type="project" value="TreeGrafter"/>
</dbReference>
<proteinExistence type="predicted"/>
<dbReference type="InterPro" id="IPR036020">
    <property type="entry name" value="WW_dom_sf"/>
</dbReference>
<feature type="compositionally biased region" description="Low complexity" evidence="2">
    <location>
        <begin position="508"/>
        <end position="517"/>
    </location>
</feature>
<dbReference type="EMBL" id="HBIC01014424">
    <property type="protein sequence ID" value="CAE0278429.1"/>
    <property type="molecule type" value="Transcribed_RNA"/>
</dbReference>
<reference evidence="4" key="1">
    <citation type="submission" date="2021-01" db="EMBL/GenBank/DDBJ databases">
        <authorList>
            <person name="Corre E."/>
            <person name="Pelletier E."/>
            <person name="Niang G."/>
            <person name="Scheremetjew M."/>
            <person name="Finn R."/>
            <person name="Kale V."/>
            <person name="Holt S."/>
            <person name="Cochrane G."/>
            <person name="Meng A."/>
            <person name="Brown T."/>
            <person name="Cohen L."/>
        </authorList>
    </citation>
    <scope>NUCLEOTIDE SEQUENCE</scope>
    <source>
        <strain evidence="4">CCAP 955/1</strain>
    </source>
</reference>
<keyword evidence="1" id="KW-0175">Coiled coil</keyword>
<dbReference type="InterPro" id="IPR036770">
    <property type="entry name" value="Ankyrin_rpt-contain_sf"/>
</dbReference>
<evidence type="ECO:0000256" key="2">
    <source>
        <dbReference type="SAM" id="MobiDB-lite"/>
    </source>
</evidence>
<feature type="region of interest" description="Disordered" evidence="2">
    <location>
        <begin position="200"/>
        <end position="224"/>
    </location>
</feature>
<dbReference type="GO" id="GO:0031267">
    <property type="term" value="F:small GTPase binding"/>
    <property type="evidence" value="ECO:0007669"/>
    <property type="project" value="TreeGrafter"/>
</dbReference>
<evidence type="ECO:0000259" key="3">
    <source>
        <dbReference type="PROSITE" id="PS50020"/>
    </source>
</evidence>
<sequence>MGDDSIENWLEVELNHAKYTPNLWGRALLQAIDQDDCIAVYECSKREGFDIDTQITILGYAQYLWTCQFHKYLGDTALHLAIRQKKMMCVHMLLLLKARTDIPNAAGITGNDLCMSYFGTSAKNLEYEAHKFILHRTNLKDIPKLPDSVRYRNIEKEAWKLMEQGRILYSELPKSFTGDDTILAKHLAVLRKSHLSFNMPKKPDKIKVPRKSEEPPPVDPAPAPPVEVEWVILLDPESGKEYFYEKISGQSSWEQPAGYVPPVIPVEDTTTSSKPGTPNTKASSASTTKQSANSKSNSKPGTPSKSPVKGRGASASPSKVPTKGTALPGKKATTKLDESDDDSGSDSKSSANSSVSTFTKARRIASAKEPKKKDTSTADNAQGSPTRSRLIRRDKDRPIKQPEPVIVRTLREQYEDSGIGMSERAELEALREEIKLLEKSLHDIAQAVQVGPKVSVPPLPEDYAAVVIEKERKLRDLQVDLLAKSRAYYNIASPGKVSPTRRTNRKQATPAPAPVASPKKVSVKTGVAAAPAAAKATGDVWGRDNLCDVIYLIERQKQLRLEKIALRAQPVAKGLRLLDSVKISNPVDRVMAHEQNFSVGRGDPQYIPEDLQHMQGVKKLKFLNMRRLHNQSNATPSTNDKQKQHTTRLSRFVSDRILYPQDPYFSPGEDNHSYESSSLGGGQGDPASIGMSKVSSITQRRYALPAEPTYDALREITRFSTQTNMKYMKIGDDGAEQLAIALQHDEIVTNLCLTGARITSVGMSLFAKYLPDIKSLRHLDLGNNAICDTGAIALAAALPYCVLLEQCNLLGNRVTVVGAVRLIQAVFVSPLHWLCLKNNHIGADDDQVVMKVLEEHNYTSEHNDHVFELSSAVSAGMTLMHMDEEHSAKTSIMEVQHTRQKMFVF</sequence>